<organism evidence="1 2">
    <name type="scientific">Adineta ricciae</name>
    <name type="common">Rotifer</name>
    <dbReference type="NCBI Taxonomy" id="249248"/>
    <lineage>
        <taxon>Eukaryota</taxon>
        <taxon>Metazoa</taxon>
        <taxon>Spiralia</taxon>
        <taxon>Gnathifera</taxon>
        <taxon>Rotifera</taxon>
        <taxon>Eurotatoria</taxon>
        <taxon>Bdelloidea</taxon>
        <taxon>Adinetida</taxon>
        <taxon>Adinetidae</taxon>
        <taxon>Adineta</taxon>
    </lineage>
</organism>
<dbReference type="Proteomes" id="UP000663852">
    <property type="component" value="Unassembled WGS sequence"/>
</dbReference>
<dbReference type="EMBL" id="CAJNOJ010000157">
    <property type="protein sequence ID" value="CAF1215377.1"/>
    <property type="molecule type" value="Genomic_DNA"/>
</dbReference>
<reference evidence="1" key="1">
    <citation type="submission" date="2021-02" db="EMBL/GenBank/DDBJ databases">
        <authorList>
            <person name="Nowell W R."/>
        </authorList>
    </citation>
    <scope>NUCLEOTIDE SEQUENCE</scope>
</reference>
<protein>
    <submittedName>
        <fullName evidence="1">Uncharacterized protein</fullName>
    </submittedName>
</protein>
<dbReference type="AlphaFoldDB" id="A0A814XEC3"/>
<dbReference type="OrthoDB" id="10413396at2759"/>
<accession>A0A814XEC3</accession>
<evidence type="ECO:0000313" key="2">
    <source>
        <dbReference type="Proteomes" id="UP000663852"/>
    </source>
</evidence>
<evidence type="ECO:0000313" key="1">
    <source>
        <dbReference type="EMBL" id="CAF1215377.1"/>
    </source>
</evidence>
<gene>
    <name evidence="1" type="ORF">EDS130_LOCUS26114</name>
</gene>
<comment type="caution">
    <text evidence="1">The sequence shown here is derived from an EMBL/GenBank/DDBJ whole genome shotgun (WGS) entry which is preliminary data.</text>
</comment>
<proteinExistence type="predicted"/>
<sequence length="344" mass="39010">MSAALHFFLNDFVPAHKTDDFVDLSDLAEHLKNFTPIPLKYTKPEEAIQNLATVIIMNFCNNYGERLKISLPCSTHNKNEYAVVAHRITLYENRKLICPGYYGTVGSSRLGSFSDHFLTAGFQPELAGIGENCVRIEKSCTGTDSDLNGSKEWKSVAWKTINHPQIIEVIEGSIREIFGSNTEIKKIVRTPMQIHFISIDYPSLRGFSGINEMFINENYFLTKINSCKSNSSLSNSMLKMDLAAIALHECVHVRIRQKIIIDCIWYFQSEKKDIICLATELNLFHEQIDWFQSIDTINAHYVEKFLDAIENGTHLPSLTKNDGAIPRQPSTTMGVDIINDMFIC</sequence>
<name>A0A814XEC3_ADIRI</name>